<evidence type="ECO:0000256" key="1">
    <source>
        <dbReference type="ARBA" id="ARBA00004648"/>
    </source>
</evidence>
<evidence type="ECO:0000256" key="7">
    <source>
        <dbReference type="ARBA" id="ARBA00023136"/>
    </source>
</evidence>
<dbReference type="OrthoDB" id="5954868at2759"/>
<keyword evidence="13" id="KW-1185">Reference proteome</keyword>
<organism evidence="14">
    <name type="scientific">Onchocerca ochengi</name>
    <name type="common">Filarial nematode worm</name>
    <dbReference type="NCBI Taxonomy" id="42157"/>
    <lineage>
        <taxon>Eukaryota</taxon>
        <taxon>Metazoa</taxon>
        <taxon>Ecdysozoa</taxon>
        <taxon>Nematoda</taxon>
        <taxon>Chromadorea</taxon>
        <taxon>Rhabditida</taxon>
        <taxon>Spirurina</taxon>
        <taxon>Spiruromorpha</taxon>
        <taxon>Filarioidea</taxon>
        <taxon>Onchocercidae</taxon>
        <taxon>Onchocerca</taxon>
    </lineage>
</organism>
<dbReference type="InterPro" id="IPR029044">
    <property type="entry name" value="Nucleotide-diphossugar_trans"/>
</dbReference>
<reference evidence="12 13" key="2">
    <citation type="submission" date="2018-08" db="EMBL/GenBank/DDBJ databases">
        <authorList>
            <person name="Laetsch R D."/>
            <person name="Stevens L."/>
            <person name="Kumar S."/>
            <person name="Blaxter L. M."/>
        </authorList>
    </citation>
    <scope>NUCLEOTIDE SEQUENCE [LARGE SCALE GENOMIC DNA]</scope>
</reference>
<dbReference type="Proteomes" id="UP000271087">
    <property type="component" value="Unassembled WGS sequence"/>
</dbReference>
<feature type="domain" description="Exostosin GT47" evidence="10">
    <location>
        <begin position="224"/>
        <end position="451"/>
    </location>
</feature>
<dbReference type="GO" id="GO:0005789">
    <property type="term" value="C:endoplasmic reticulum membrane"/>
    <property type="evidence" value="ECO:0007669"/>
    <property type="project" value="UniProtKB-SubCell"/>
</dbReference>
<protein>
    <submittedName>
        <fullName evidence="14">Exostosin domain-containing protein</fullName>
    </submittedName>
</protein>
<keyword evidence="3" id="KW-0808">Transferase</keyword>
<evidence type="ECO:0000256" key="4">
    <source>
        <dbReference type="ARBA" id="ARBA00022692"/>
    </source>
</evidence>
<dbReference type="InterPro" id="IPR004263">
    <property type="entry name" value="Exostosin"/>
</dbReference>
<evidence type="ECO:0000256" key="8">
    <source>
        <dbReference type="ARBA" id="ARBA00023157"/>
    </source>
</evidence>
<keyword evidence="4" id="KW-0812">Transmembrane</keyword>
<feature type="domain" description="Glycosyl transferase 64" evidence="11">
    <location>
        <begin position="486"/>
        <end position="730"/>
    </location>
</feature>
<dbReference type="InterPro" id="IPR015338">
    <property type="entry name" value="GT64_dom"/>
</dbReference>
<sequence length="747" mass="85452">MGSTQSYEEGIHSNEHPKVVKIERNQIPEEYRTVAVSNDVVNQILNFGNSENDNTKDLRKQLAEEREVNFKLREQVKNLTESMVSLQRTTTGKISIAELQARKDAFDETLERIEKQYFSYHPENVCKTIETTGMKNTEKQGINLVGFIAARMTTNLFCYHLSTFVNGAITLKSGKNCTTDTCLNLLPCSLHNNQLTVFIEPFIRVIDENGENITPLPSREYFEIRSIIERSRYRVDAIEDACLVLPGFDTLNIYRFGESSFSKNFNAGARLSNYNVLIFAFVGSNLLDINAIIARTGSHRRTFRRGFDLSLPLWNPYALSSSFSSSMEKFSYFIVVPINFASHSVKILLKNLFNKNDCLILDSCNVTDGNFLCDIHENPHNLDAVVKESQFTLIDDRVAGSELLLMSALRVGSIPVIISDSIVLPFDEVINWDLLSLTFSRSRLSSVLTCLRLLSSKRKQGMREQISFNYLSPPFFLPFHASAEGFTGIILIHNKFDSLFVVIRLLAKVASLRSIVVVWNHPDEPPPMTEWPHINRPIHVIRMDQNMLSNRFIMFSEITTDAVFSFDEDIVTMNVDEIEFGYQTWRENPDRLVGFLPRFAVFNESTKLYEYHTDWANSMNISLLGAAFYHKYYGMLYHELLPPKMIEYIERNKNCEDIAMNFLISSITGKNPLKVSPRETFICLKCANNNISAWDARRLLQRSACVNLFISYFGYNPLVRSVSRHDPVLYKVPFEGITNPYSQVGPV</sequence>
<dbReference type="InterPro" id="IPR040911">
    <property type="entry name" value="Exostosin_GT47"/>
</dbReference>
<evidence type="ECO:0000259" key="11">
    <source>
        <dbReference type="Pfam" id="PF09258"/>
    </source>
</evidence>
<dbReference type="Gene3D" id="3.90.550.10">
    <property type="entry name" value="Spore Coat Polysaccharide Biosynthesis Protein SpsA, Chain A"/>
    <property type="match status" value="1"/>
</dbReference>
<dbReference type="GO" id="GO:0015012">
    <property type="term" value="P:heparan sulfate proteoglycan biosynthetic process"/>
    <property type="evidence" value="ECO:0007669"/>
    <property type="project" value="UniProtKB-ARBA"/>
</dbReference>
<keyword evidence="6" id="KW-1133">Transmembrane helix</keyword>
<name>A0A182E7Y3_ONCOC</name>
<accession>A0A182E7Y3</accession>
<feature type="coiled-coil region" evidence="9">
    <location>
        <begin position="62"/>
        <end position="116"/>
    </location>
</feature>
<evidence type="ECO:0000313" key="14">
    <source>
        <dbReference type="WBParaSite" id="nOo.2.0.1.t04132-RA"/>
    </source>
</evidence>
<dbReference type="AlphaFoldDB" id="A0A182E7Y3"/>
<dbReference type="PANTHER" id="PTHR48261">
    <property type="entry name" value="ACETYLGLUCOSAMINYLTRANSFERASE"/>
    <property type="match status" value="1"/>
</dbReference>
<keyword evidence="7" id="KW-0472">Membrane</keyword>
<dbReference type="EMBL" id="UYRW01000882">
    <property type="protein sequence ID" value="VDK71858.1"/>
    <property type="molecule type" value="Genomic_DNA"/>
</dbReference>
<evidence type="ECO:0000256" key="6">
    <source>
        <dbReference type="ARBA" id="ARBA00022989"/>
    </source>
</evidence>
<reference evidence="14" key="1">
    <citation type="submission" date="2016-06" db="UniProtKB">
        <authorList>
            <consortium name="WormBaseParasite"/>
        </authorList>
    </citation>
    <scope>IDENTIFICATION</scope>
</reference>
<evidence type="ECO:0000313" key="12">
    <source>
        <dbReference type="EMBL" id="VDK71858.1"/>
    </source>
</evidence>
<keyword evidence="9" id="KW-0175">Coiled coil</keyword>
<comment type="similarity">
    <text evidence="2">Belongs to the glycosyltransferase 47 family.</text>
</comment>
<evidence type="ECO:0000313" key="13">
    <source>
        <dbReference type="Proteomes" id="UP000271087"/>
    </source>
</evidence>
<evidence type="ECO:0000256" key="2">
    <source>
        <dbReference type="ARBA" id="ARBA00010271"/>
    </source>
</evidence>
<keyword evidence="8" id="KW-1015">Disulfide bond</keyword>
<dbReference type="GO" id="GO:0016757">
    <property type="term" value="F:glycosyltransferase activity"/>
    <property type="evidence" value="ECO:0007669"/>
    <property type="project" value="InterPro"/>
</dbReference>
<evidence type="ECO:0000259" key="10">
    <source>
        <dbReference type="Pfam" id="PF03016"/>
    </source>
</evidence>
<evidence type="ECO:0000256" key="5">
    <source>
        <dbReference type="ARBA" id="ARBA00022824"/>
    </source>
</evidence>
<comment type="subcellular location">
    <subcellularLocation>
        <location evidence="1">Endoplasmic reticulum membrane</location>
        <topology evidence="1">Single-pass type II membrane protein</topology>
    </subcellularLocation>
</comment>
<dbReference type="Pfam" id="PF03016">
    <property type="entry name" value="Exostosin_GT47"/>
    <property type="match status" value="1"/>
</dbReference>
<keyword evidence="5" id="KW-0256">Endoplasmic reticulum</keyword>
<dbReference type="Pfam" id="PF09258">
    <property type="entry name" value="Glyco_transf_64"/>
    <property type="match status" value="1"/>
</dbReference>
<proteinExistence type="inferred from homology"/>
<evidence type="ECO:0000256" key="9">
    <source>
        <dbReference type="SAM" id="Coils"/>
    </source>
</evidence>
<gene>
    <name evidence="12" type="ORF">NOO_LOCUS4132</name>
</gene>
<dbReference type="WBParaSite" id="nOo.2.0.1.t04132-RA">
    <property type="protein sequence ID" value="nOo.2.0.1.t04132-RA"/>
    <property type="gene ID" value="nOo.2.0.1.g04132"/>
</dbReference>
<evidence type="ECO:0000256" key="3">
    <source>
        <dbReference type="ARBA" id="ARBA00022679"/>
    </source>
</evidence>
<dbReference type="PANTHER" id="PTHR48261:SF2">
    <property type="entry name" value="ACETYLGLUCOSAMINYLTRANSFERASE"/>
    <property type="match status" value="1"/>
</dbReference>
<dbReference type="SUPFAM" id="SSF53448">
    <property type="entry name" value="Nucleotide-diphospho-sugar transferases"/>
    <property type="match status" value="1"/>
</dbReference>
<dbReference type="STRING" id="42157.A0A182E7Y3"/>